<feature type="non-terminal residue" evidence="3">
    <location>
        <position position="1"/>
    </location>
</feature>
<dbReference type="Proteomes" id="UP001189429">
    <property type="component" value="Unassembled WGS sequence"/>
</dbReference>
<keyword evidence="4" id="KW-1185">Reference proteome</keyword>
<proteinExistence type="predicted"/>
<keyword evidence="2" id="KW-0812">Transmembrane</keyword>
<gene>
    <name evidence="3" type="ORF">PCOR1329_LOCUS13480</name>
</gene>
<evidence type="ECO:0000256" key="2">
    <source>
        <dbReference type="SAM" id="Phobius"/>
    </source>
</evidence>
<sequence>APTAASKGAAERTKPQEAELLERCRALEAERDGLRAELDRRSRSQLDQGSKQAELRPRGGAGAAVAVADVEAGDCGRDDEEEGKVRGADWPLQWCAQRLASSALYQRVFFSYLFLLHLIVMFANRRL</sequence>
<evidence type="ECO:0000313" key="4">
    <source>
        <dbReference type="Proteomes" id="UP001189429"/>
    </source>
</evidence>
<evidence type="ECO:0008006" key="5">
    <source>
        <dbReference type="Google" id="ProtNLM"/>
    </source>
</evidence>
<keyword evidence="2" id="KW-1133">Transmembrane helix</keyword>
<evidence type="ECO:0000256" key="1">
    <source>
        <dbReference type="SAM" id="MobiDB-lite"/>
    </source>
</evidence>
<keyword evidence="2" id="KW-0472">Membrane</keyword>
<protein>
    <recommendedName>
        <fullName evidence="5">Protein CASP</fullName>
    </recommendedName>
</protein>
<feature type="region of interest" description="Disordered" evidence="1">
    <location>
        <begin position="38"/>
        <end position="60"/>
    </location>
</feature>
<comment type="caution">
    <text evidence="3">The sequence shown here is derived from an EMBL/GenBank/DDBJ whole genome shotgun (WGS) entry which is preliminary data.</text>
</comment>
<organism evidence="3 4">
    <name type="scientific">Prorocentrum cordatum</name>
    <dbReference type="NCBI Taxonomy" id="2364126"/>
    <lineage>
        <taxon>Eukaryota</taxon>
        <taxon>Sar</taxon>
        <taxon>Alveolata</taxon>
        <taxon>Dinophyceae</taxon>
        <taxon>Prorocentrales</taxon>
        <taxon>Prorocentraceae</taxon>
        <taxon>Prorocentrum</taxon>
    </lineage>
</organism>
<dbReference type="EMBL" id="CAUYUJ010003982">
    <property type="protein sequence ID" value="CAK0807683.1"/>
    <property type="molecule type" value="Genomic_DNA"/>
</dbReference>
<reference evidence="3" key="1">
    <citation type="submission" date="2023-10" db="EMBL/GenBank/DDBJ databases">
        <authorList>
            <person name="Chen Y."/>
            <person name="Shah S."/>
            <person name="Dougan E. K."/>
            <person name="Thang M."/>
            <person name="Chan C."/>
        </authorList>
    </citation>
    <scope>NUCLEOTIDE SEQUENCE [LARGE SCALE GENOMIC DNA]</scope>
</reference>
<feature type="transmembrane region" description="Helical" evidence="2">
    <location>
        <begin position="104"/>
        <end position="123"/>
    </location>
</feature>
<name>A0ABN9QRQ3_9DINO</name>
<accession>A0ABN9QRQ3</accession>
<evidence type="ECO:0000313" key="3">
    <source>
        <dbReference type="EMBL" id="CAK0807683.1"/>
    </source>
</evidence>